<organism evidence="1 2">
    <name type="scientific">Melastoma candidum</name>
    <dbReference type="NCBI Taxonomy" id="119954"/>
    <lineage>
        <taxon>Eukaryota</taxon>
        <taxon>Viridiplantae</taxon>
        <taxon>Streptophyta</taxon>
        <taxon>Embryophyta</taxon>
        <taxon>Tracheophyta</taxon>
        <taxon>Spermatophyta</taxon>
        <taxon>Magnoliopsida</taxon>
        <taxon>eudicotyledons</taxon>
        <taxon>Gunneridae</taxon>
        <taxon>Pentapetalae</taxon>
        <taxon>rosids</taxon>
        <taxon>malvids</taxon>
        <taxon>Myrtales</taxon>
        <taxon>Melastomataceae</taxon>
        <taxon>Melastomatoideae</taxon>
        <taxon>Melastomateae</taxon>
        <taxon>Melastoma</taxon>
    </lineage>
</organism>
<sequence>MGVTCQDASRGRILFHALKTPNVVAIAGGACITPRTPFDLAMPMFFKSAEYRAGAGHVNNVWVEGVKDRGMSMSRKWGAELAVQCNPCRPVALIQGHGQPPPYHYLLENLKVRPDIHRQNFRGLNSQKP</sequence>
<reference evidence="2" key="1">
    <citation type="journal article" date="2023" name="Front. Plant Sci.">
        <title>Chromosomal-level genome assembly of Melastoma candidum provides insights into trichome evolution.</title>
        <authorList>
            <person name="Zhong Y."/>
            <person name="Wu W."/>
            <person name="Sun C."/>
            <person name="Zou P."/>
            <person name="Liu Y."/>
            <person name="Dai S."/>
            <person name="Zhou R."/>
        </authorList>
    </citation>
    <scope>NUCLEOTIDE SEQUENCE [LARGE SCALE GENOMIC DNA]</scope>
</reference>
<keyword evidence="2" id="KW-1185">Reference proteome</keyword>
<proteinExistence type="predicted"/>
<dbReference type="EMBL" id="CM042886">
    <property type="protein sequence ID" value="KAI4339189.1"/>
    <property type="molecule type" value="Genomic_DNA"/>
</dbReference>
<gene>
    <name evidence="1" type="ORF">MLD38_024153</name>
</gene>
<comment type="caution">
    <text evidence="1">The sequence shown here is derived from an EMBL/GenBank/DDBJ whole genome shotgun (WGS) entry which is preliminary data.</text>
</comment>
<name>A0ACB9NUU5_9MYRT</name>
<dbReference type="Proteomes" id="UP001057402">
    <property type="component" value="Chromosome 7"/>
</dbReference>
<accession>A0ACB9NUU5</accession>
<evidence type="ECO:0000313" key="2">
    <source>
        <dbReference type="Proteomes" id="UP001057402"/>
    </source>
</evidence>
<evidence type="ECO:0000313" key="1">
    <source>
        <dbReference type="EMBL" id="KAI4339189.1"/>
    </source>
</evidence>
<protein>
    <submittedName>
        <fullName evidence="1">Uncharacterized protein</fullName>
    </submittedName>
</protein>